<gene>
    <name evidence="2" type="ORF">Kpho01_66520</name>
</gene>
<evidence type="ECO:0000256" key="1">
    <source>
        <dbReference type="SAM" id="Phobius"/>
    </source>
</evidence>
<reference evidence="2" key="1">
    <citation type="submission" date="2023-02" db="EMBL/GenBank/DDBJ databases">
        <title>Kitasatospora phosalacinea NBRC 14362.</title>
        <authorList>
            <person name="Ichikawa N."/>
            <person name="Sato H."/>
            <person name="Tonouchi N."/>
        </authorList>
    </citation>
    <scope>NUCLEOTIDE SEQUENCE</scope>
    <source>
        <strain evidence="2">NBRC 14362</strain>
    </source>
</reference>
<dbReference type="AlphaFoldDB" id="A0A9W6PP82"/>
<evidence type="ECO:0000313" key="3">
    <source>
        <dbReference type="Proteomes" id="UP001165143"/>
    </source>
</evidence>
<name>A0A9W6PP82_9ACTN</name>
<evidence type="ECO:0000313" key="2">
    <source>
        <dbReference type="EMBL" id="GLW58641.1"/>
    </source>
</evidence>
<accession>A0A9W6PP82</accession>
<comment type="caution">
    <text evidence="2">The sequence shown here is derived from an EMBL/GenBank/DDBJ whole genome shotgun (WGS) entry which is preliminary data.</text>
</comment>
<keyword evidence="1" id="KW-0812">Transmembrane</keyword>
<dbReference type="EMBL" id="BSRX01000056">
    <property type="protein sequence ID" value="GLW58641.1"/>
    <property type="molecule type" value="Genomic_DNA"/>
</dbReference>
<sequence>MRLPIRDARVHGSIPTIVARQLRQNKDLVALATTAATCALKGQPTSIPPEQIAGLVIVIIILIAASAAACTPGGWPRPNLTGVRSMRSR</sequence>
<dbReference type="Proteomes" id="UP001165143">
    <property type="component" value="Unassembled WGS sequence"/>
</dbReference>
<dbReference type="RefSeq" id="WP_158715264.1">
    <property type="nucleotide sequence ID" value="NZ_BSRX01000056.1"/>
</dbReference>
<proteinExistence type="predicted"/>
<feature type="transmembrane region" description="Helical" evidence="1">
    <location>
        <begin position="52"/>
        <end position="75"/>
    </location>
</feature>
<protein>
    <submittedName>
        <fullName evidence="2">Uncharacterized protein</fullName>
    </submittedName>
</protein>
<organism evidence="2 3">
    <name type="scientific">Kitasatospora phosalacinea</name>
    <dbReference type="NCBI Taxonomy" id="2065"/>
    <lineage>
        <taxon>Bacteria</taxon>
        <taxon>Bacillati</taxon>
        <taxon>Actinomycetota</taxon>
        <taxon>Actinomycetes</taxon>
        <taxon>Kitasatosporales</taxon>
        <taxon>Streptomycetaceae</taxon>
        <taxon>Kitasatospora</taxon>
    </lineage>
</organism>
<keyword evidence="1" id="KW-0472">Membrane</keyword>
<keyword evidence="1" id="KW-1133">Transmembrane helix</keyword>